<proteinExistence type="predicted"/>
<name>A0ACC6P794_9BACL</name>
<accession>A0ACC6P794</accession>
<sequence length="187" mass="21828">MNTLNIPVLIERLRILNITLDPGLTQEEIQRAEQEYSISFPPDLRELLQQALPYGESFPDWRNLSSRNIKRIRERLNQPLEGVLFDIEHSGFWPDRWGTKPPERAQARAAAEQHLQLVPKLIPIRGHRYLPATPHQAGNPVFSVHQTDVIPYGENLADYFEIEFRHKRYEEMNVAKIKPIDFWGELG</sequence>
<gene>
    <name evidence="1" type="ORF">WKI47_02460</name>
</gene>
<dbReference type="EMBL" id="JBBKAR010000004">
    <property type="protein sequence ID" value="MEJ8302771.1"/>
    <property type="molecule type" value="Genomic_DNA"/>
</dbReference>
<reference evidence="1" key="1">
    <citation type="submission" date="2024-03" db="EMBL/GenBank/DDBJ databases">
        <title>Whole genome sequecning of epiphytes from Marcgravia umbellata leaves.</title>
        <authorList>
            <person name="Kumar G."/>
            <person name="Savka M.A."/>
        </authorList>
    </citation>
    <scope>NUCLEOTIDE SEQUENCE</scope>
    <source>
        <strain evidence="1">RIT_BL5</strain>
    </source>
</reference>
<evidence type="ECO:0000313" key="1">
    <source>
        <dbReference type="EMBL" id="MEJ8302771.1"/>
    </source>
</evidence>
<dbReference type="Proteomes" id="UP001380953">
    <property type="component" value="Unassembled WGS sequence"/>
</dbReference>
<comment type="caution">
    <text evidence="1">The sequence shown here is derived from an EMBL/GenBank/DDBJ whole genome shotgun (WGS) entry which is preliminary data.</text>
</comment>
<evidence type="ECO:0000313" key="2">
    <source>
        <dbReference type="Proteomes" id="UP001380953"/>
    </source>
</evidence>
<keyword evidence="2" id="KW-1185">Reference proteome</keyword>
<organism evidence="1 2">
    <name type="scientific">Saccharibacillus sacchari</name>
    <dbReference type="NCBI Taxonomy" id="456493"/>
    <lineage>
        <taxon>Bacteria</taxon>
        <taxon>Bacillati</taxon>
        <taxon>Bacillota</taxon>
        <taxon>Bacilli</taxon>
        <taxon>Bacillales</taxon>
        <taxon>Paenibacillaceae</taxon>
        <taxon>Saccharibacillus</taxon>
    </lineage>
</organism>
<protein>
    <submittedName>
        <fullName evidence="1">SMI1/KNR4 family protein</fullName>
    </submittedName>
</protein>